<dbReference type="Proteomes" id="UP001550628">
    <property type="component" value="Unassembled WGS sequence"/>
</dbReference>
<dbReference type="CDD" id="cd18809">
    <property type="entry name" value="SF1_C_RecD"/>
    <property type="match status" value="1"/>
</dbReference>
<feature type="domain" description="TrwC relaxase" evidence="2">
    <location>
        <begin position="10"/>
        <end position="419"/>
    </location>
</feature>
<dbReference type="Pfam" id="PF13604">
    <property type="entry name" value="AAA_30"/>
    <property type="match status" value="1"/>
</dbReference>
<dbReference type="SUPFAM" id="SSF55464">
    <property type="entry name" value="Origin of replication-binding domain, RBD-like"/>
    <property type="match status" value="1"/>
</dbReference>
<protein>
    <submittedName>
        <fullName evidence="3">MobF family relaxase</fullName>
    </submittedName>
</protein>
<sequence length="1565" mass="172795">MSLAKLGTGEGFRYYLRNIATNDIDDRGPIQDLSSYYSERGEAAGRWIGSGLAQVGITEGERVTESQMRALFGHGLHPNADAMIAAEIEAMTAEGISYGVAKRSAILLARLGRPFSVHTEADYSYRQECTRAYAAYNAEQGRVEYAPVPAVQRARIATEVAVEMFTVETGRAPLNAQELSGWVARASRPSRKTVAGFDLTFTPVKSVAAVWALASREVAAEIEAAHHAAIRDVIAFLERDVLRTRVGRHSVRQVEVLGLMATLFDHRSSRAGDPLLHTHVVVSNLVKRFDGQWGCIDGRALYRFKVAASEMYNSRLEHHLEARLGMRFTERSARRGKRPVREVEGVDLRLTEEWSKRSAAIDAELARRTAQFIADHGREPTPDTLYDLAQEATLKTRGHKPEARTRAEEREQWRRDAAQVLGPESVQVMLAEALNRPAPDRDPVDPGAVAAQVVAVVAETRATWELNHVRAETERRLRGLVDPDGWATTVDEVLAAALSPPLSIPRGTPDPATATGVLARSDGTSVHTTTKAQLYTSPEIVAAEQRLIAASLRTGGRTLTRATVDAALVEFAANHDGAELNPEQQAMVRELAGSGARLQVAIAPAGTGKTTAVATLARAWTGDGGTVVGLAPTGAAAANLQDELGHHCATVDMLLTLTRSDRPESELPEWVRAIGPDTMVVLDEAAKTPTLALDSAVSWLLERGASIRAVGDDRQLASVAAGGVIRDIVHHAGAPTLTRVVRFSDPGEQAASLALREGDPAAIAYYADHNRIHVGALGDSVASAWRGWRADTAQGRDSILLAPTRELVGQLNALARDERLTRTGGPTGPQVQLGDGLAASAGDIITTRRNNYSLWFSRTDHVRNGYRWQVRTVHADGRITAAHLGSGKLVTLPAGYVAEHVDLGYATTIDTAQGLTVDTCHGVLTGRESRAQLYVLATRARNGSHLYLATADTSDDLDNTHIWRNLHPPTALDLLTEILARDGTQTSATTAEREASDPHRQLAHEVDAYLDALGVTAEAILGDHRRGEITAAAERLVPGITAEDAWPVLRQTLHLIALDERDPVRELTSAVRARELGTADDKAAVLHWRIGYRTGDGPLDWLPAIPDRLRDDPTYGEHLRARDTQIRDMAARITHEAQSWTRETAPLWATHLRGLDPDLTGELAVWRAAHAVADTDRRPTGPRCYPVDERTAQDRLEHRVAEEIGALDAHTRRWATLAGEVDERITGDPYWPDLAEQLSYAEARGHDVDTAVREAAAHRPLPYEQPAATLHWRLTESLGETGDPERIREFLRQHHVRRLTDRQLEQAAEWRRNQLNDPTEINISGLAALYEARERLQKLTERYEHSKTVVEPLREAIRAENARDQADRAYWLAQHTYIDTKRAYDRTGRRHWIERSRLAAKLRTATEDRDRAQAELDTATERVDAAQQKVGSYPSRWPDDLQEAEASIENYSDDRKALQKTIAGHEKEAERLNKRATHIREQLDTITAEQQRRADLPDTMRTAEQQAREQITDPTDREDKQWGYDFRPPPTPAQIKRAERRTWRALNTPSRSHDHGPSRGHGMGL</sequence>
<feature type="compositionally biased region" description="Basic and acidic residues" evidence="1">
    <location>
        <begin position="1506"/>
        <end position="1522"/>
    </location>
</feature>
<name>A0ABV2X108_9NOCA</name>
<reference evidence="3 4" key="1">
    <citation type="submission" date="2024-06" db="EMBL/GenBank/DDBJ databases">
        <title>The Natural Products Discovery Center: Release of the First 8490 Sequenced Strains for Exploring Actinobacteria Biosynthetic Diversity.</title>
        <authorList>
            <person name="Kalkreuter E."/>
            <person name="Kautsar S.A."/>
            <person name="Yang D."/>
            <person name="Bader C.D."/>
            <person name="Teijaro C.N."/>
            <person name="Fluegel L."/>
            <person name="Davis C.M."/>
            <person name="Simpson J.R."/>
            <person name="Lauterbach L."/>
            <person name="Steele A.D."/>
            <person name="Gui C."/>
            <person name="Meng S."/>
            <person name="Li G."/>
            <person name="Viehrig K."/>
            <person name="Ye F."/>
            <person name="Su P."/>
            <person name="Kiefer A.F."/>
            <person name="Nichols A."/>
            <person name="Cepeda A.J."/>
            <person name="Yan W."/>
            <person name="Fan B."/>
            <person name="Jiang Y."/>
            <person name="Adhikari A."/>
            <person name="Zheng C.-J."/>
            <person name="Schuster L."/>
            <person name="Cowan T.M."/>
            <person name="Smanski M.J."/>
            <person name="Chevrette M.G."/>
            <person name="De Carvalho L.P.S."/>
            <person name="Shen B."/>
        </authorList>
    </citation>
    <scope>NUCLEOTIDE SEQUENCE [LARGE SCALE GENOMIC DNA]</scope>
    <source>
        <strain evidence="3 4">NPDC019708</strain>
    </source>
</reference>
<dbReference type="InterPro" id="IPR014862">
    <property type="entry name" value="TrwC"/>
</dbReference>
<keyword evidence="4" id="KW-1185">Reference proteome</keyword>
<dbReference type="Gene3D" id="3.40.50.300">
    <property type="entry name" value="P-loop containing nucleotide triphosphate hydrolases"/>
    <property type="match status" value="2"/>
</dbReference>
<comment type="caution">
    <text evidence="3">The sequence shown here is derived from an EMBL/GenBank/DDBJ whole genome shotgun (WGS) entry which is preliminary data.</text>
</comment>
<dbReference type="InterPro" id="IPR027417">
    <property type="entry name" value="P-loop_NTPase"/>
</dbReference>
<gene>
    <name evidence="3" type="primary">mobF</name>
    <name evidence="3" type="ORF">ABZ510_33775</name>
</gene>
<dbReference type="Pfam" id="PF08751">
    <property type="entry name" value="TrwC"/>
    <property type="match status" value="1"/>
</dbReference>
<dbReference type="RefSeq" id="WP_356959904.1">
    <property type="nucleotide sequence ID" value="NZ_JBEYBD010000037.1"/>
</dbReference>
<feature type="region of interest" description="Disordered" evidence="1">
    <location>
        <begin position="1485"/>
        <end position="1565"/>
    </location>
</feature>
<organism evidence="3 4">
    <name type="scientific">Nocardia rhamnosiphila</name>
    <dbReference type="NCBI Taxonomy" id="426716"/>
    <lineage>
        <taxon>Bacteria</taxon>
        <taxon>Bacillati</taxon>
        <taxon>Actinomycetota</taxon>
        <taxon>Actinomycetes</taxon>
        <taxon>Mycobacteriales</taxon>
        <taxon>Nocardiaceae</taxon>
        <taxon>Nocardia</taxon>
    </lineage>
</organism>
<evidence type="ECO:0000313" key="3">
    <source>
        <dbReference type="EMBL" id="MEU1956808.1"/>
    </source>
</evidence>
<dbReference type="NCBIfam" id="NF041492">
    <property type="entry name" value="MobF"/>
    <property type="match status" value="1"/>
</dbReference>
<proteinExistence type="predicted"/>
<accession>A0ABV2X108</accession>
<evidence type="ECO:0000313" key="4">
    <source>
        <dbReference type="Proteomes" id="UP001550628"/>
    </source>
</evidence>
<dbReference type="EMBL" id="JBEYBF010000045">
    <property type="protein sequence ID" value="MEU1956808.1"/>
    <property type="molecule type" value="Genomic_DNA"/>
</dbReference>
<dbReference type="Gene3D" id="2.30.30.940">
    <property type="match status" value="1"/>
</dbReference>
<evidence type="ECO:0000256" key="1">
    <source>
        <dbReference type="SAM" id="MobiDB-lite"/>
    </source>
</evidence>
<dbReference type="SUPFAM" id="SSF52540">
    <property type="entry name" value="P-loop containing nucleoside triphosphate hydrolases"/>
    <property type="match status" value="2"/>
</dbReference>
<evidence type="ECO:0000259" key="2">
    <source>
        <dbReference type="Pfam" id="PF08751"/>
    </source>
</evidence>